<dbReference type="RefSeq" id="WP_189941104.1">
    <property type="nucleotide sequence ID" value="NZ_BMSX01000016.1"/>
</dbReference>
<keyword evidence="2" id="KW-1185">Reference proteome</keyword>
<evidence type="ECO:0000313" key="2">
    <source>
        <dbReference type="Proteomes" id="UP000658320"/>
    </source>
</evidence>
<protein>
    <submittedName>
        <fullName evidence="1">Uncharacterized protein</fullName>
    </submittedName>
</protein>
<comment type="caution">
    <text evidence="1">The sequence shown here is derived from an EMBL/GenBank/DDBJ whole genome shotgun (WGS) entry which is preliminary data.</text>
</comment>
<name>A0A918FH65_9ACTN</name>
<organism evidence="1 2">
    <name type="scientific">Streptomyces aurantiogriseus</name>
    <dbReference type="NCBI Taxonomy" id="66870"/>
    <lineage>
        <taxon>Bacteria</taxon>
        <taxon>Bacillati</taxon>
        <taxon>Actinomycetota</taxon>
        <taxon>Actinomycetes</taxon>
        <taxon>Kitasatosporales</taxon>
        <taxon>Streptomycetaceae</taxon>
        <taxon>Streptomyces</taxon>
    </lineage>
</organism>
<gene>
    <name evidence="1" type="ORF">GCM10010251_62440</name>
</gene>
<dbReference type="EMBL" id="BMSX01000016">
    <property type="protein sequence ID" value="GGR37356.1"/>
    <property type="molecule type" value="Genomic_DNA"/>
</dbReference>
<dbReference type="AlphaFoldDB" id="A0A918FH65"/>
<evidence type="ECO:0000313" key="1">
    <source>
        <dbReference type="EMBL" id="GGR37356.1"/>
    </source>
</evidence>
<proteinExistence type="predicted"/>
<reference evidence="1" key="2">
    <citation type="submission" date="2020-09" db="EMBL/GenBank/DDBJ databases">
        <authorList>
            <person name="Sun Q."/>
            <person name="Ohkuma M."/>
        </authorList>
    </citation>
    <scope>NUCLEOTIDE SEQUENCE</scope>
    <source>
        <strain evidence="1">JCM 4346</strain>
    </source>
</reference>
<dbReference type="Proteomes" id="UP000658320">
    <property type="component" value="Unassembled WGS sequence"/>
</dbReference>
<accession>A0A918FH65</accession>
<sequence>MTLTTVVAGTRPGRVGGSVADWFTARASEHDQETAAERVLGELARTAGVVRRLLNGTY</sequence>
<reference evidence="1" key="1">
    <citation type="journal article" date="2014" name="Int. J. Syst. Evol. Microbiol.">
        <title>Complete genome sequence of Corynebacterium casei LMG S-19264T (=DSM 44701T), isolated from a smear-ripened cheese.</title>
        <authorList>
            <consortium name="US DOE Joint Genome Institute (JGI-PGF)"/>
            <person name="Walter F."/>
            <person name="Albersmeier A."/>
            <person name="Kalinowski J."/>
            <person name="Ruckert C."/>
        </authorList>
    </citation>
    <scope>NUCLEOTIDE SEQUENCE</scope>
    <source>
        <strain evidence="1">JCM 4346</strain>
    </source>
</reference>